<feature type="compositionally biased region" description="Low complexity" evidence="1">
    <location>
        <begin position="48"/>
        <end position="67"/>
    </location>
</feature>
<proteinExistence type="predicted"/>
<evidence type="ECO:0000313" key="2">
    <source>
        <dbReference type="EMBL" id="KAF7412897.1"/>
    </source>
</evidence>
<feature type="region of interest" description="Disordered" evidence="1">
    <location>
        <begin position="42"/>
        <end position="84"/>
    </location>
</feature>
<name>A0A834KU45_VESPE</name>
<sequence length="84" mass="8645">MQCLTRTVSRPSMAAQATRATLHANRLTVDQQLVGVTYEIDEDRRLENNSNSSSDGSNDSSSDVIGNDGNGGSGGIGNGDSGGT</sequence>
<protein>
    <submittedName>
        <fullName evidence="2">Uncharacterized protein</fullName>
    </submittedName>
</protein>
<dbReference type="AlphaFoldDB" id="A0A834KU45"/>
<keyword evidence="3" id="KW-1185">Reference proteome</keyword>
<accession>A0A834KU45</accession>
<gene>
    <name evidence="2" type="ORF">H0235_012748</name>
</gene>
<dbReference type="EMBL" id="JACSDY010000012">
    <property type="protein sequence ID" value="KAF7412897.1"/>
    <property type="molecule type" value="Genomic_DNA"/>
</dbReference>
<evidence type="ECO:0000256" key="1">
    <source>
        <dbReference type="SAM" id="MobiDB-lite"/>
    </source>
</evidence>
<feature type="compositionally biased region" description="Gly residues" evidence="1">
    <location>
        <begin position="68"/>
        <end position="84"/>
    </location>
</feature>
<evidence type="ECO:0000313" key="3">
    <source>
        <dbReference type="Proteomes" id="UP000600918"/>
    </source>
</evidence>
<reference evidence="2" key="1">
    <citation type="journal article" date="2020" name="G3 (Bethesda)">
        <title>High-Quality Assemblies for Three Invasive Social Wasps from the &lt;i&gt;Vespula&lt;/i&gt; Genus.</title>
        <authorList>
            <person name="Harrop T.W.R."/>
            <person name="Guhlin J."/>
            <person name="McLaughlin G.M."/>
            <person name="Permina E."/>
            <person name="Stockwell P."/>
            <person name="Gilligan J."/>
            <person name="Le Lec M.F."/>
            <person name="Gruber M.A.M."/>
            <person name="Quinn O."/>
            <person name="Lovegrove M."/>
            <person name="Duncan E.J."/>
            <person name="Remnant E.J."/>
            <person name="Van Eeckhoven J."/>
            <person name="Graham B."/>
            <person name="Knapp R.A."/>
            <person name="Langford K.W."/>
            <person name="Kronenberg Z."/>
            <person name="Press M.O."/>
            <person name="Eacker S.M."/>
            <person name="Wilson-Rankin E.E."/>
            <person name="Purcell J."/>
            <person name="Lester P.J."/>
            <person name="Dearden P.K."/>
        </authorList>
    </citation>
    <scope>NUCLEOTIDE SEQUENCE</scope>
    <source>
        <strain evidence="2">Volc-1</strain>
    </source>
</reference>
<comment type="caution">
    <text evidence="2">The sequence shown here is derived from an EMBL/GenBank/DDBJ whole genome shotgun (WGS) entry which is preliminary data.</text>
</comment>
<organism evidence="2 3">
    <name type="scientific">Vespula pensylvanica</name>
    <name type="common">Western yellow jacket</name>
    <name type="synonym">Wasp</name>
    <dbReference type="NCBI Taxonomy" id="30213"/>
    <lineage>
        <taxon>Eukaryota</taxon>
        <taxon>Metazoa</taxon>
        <taxon>Ecdysozoa</taxon>
        <taxon>Arthropoda</taxon>
        <taxon>Hexapoda</taxon>
        <taxon>Insecta</taxon>
        <taxon>Pterygota</taxon>
        <taxon>Neoptera</taxon>
        <taxon>Endopterygota</taxon>
        <taxon>Hymenoptera</taxon>
        <taxon>Apocrita</taxon>
        <taxon>Aculeata</taxon>
        <taxon>Vespoidea</taxon>
        <taxon>Vespidae</taxon>
        <taxon>Vespinae</taxon>
        <taxon>Vespula</taxon>
    </lineage>
</organism>
<dbReference type="Proteomes" id="UP000600918">
    <property type="component" value="Unassembled WGS sequence"/>
</dbReference>